<feature type="transmembrane region" description="Helical" evidence="3">
    <location>
        <begin position="21"/>
        <end position="40"/>
    </location>
</feature>
<name>A0ABS7VFL9_9GAMM</name>
<dbReference type="NCBIfam" id="TIGR00254">
    <property type="entry name" value="GGDEF"/>
    <property type="match status" value="1"/>
</dbReference>
<keyword evidence="3" id="KW-0812">Transmembrane</keyword>
<protein>
    <recommendedName>
        <fullName evidence="1">diguanylate cyclase</fullName>
        <ecNumber evidence="1">2.7.7.65</ecNumber>
    </recommendedName>
</protein>
<dbReference type="RefSeq" id="WP_136614435.1">
    <property type="nucleotide sequence ID" value="NZ_CP039611.1"/>
</dbReference>
<keyword evidence="3" id="KW-0472">Membrane</keyword>
<evidence type="ECO:0000259" key="4">
    <source>
        <dbReference type="PROSITE" id="PS50887"/>
    </source>
</evidence>
<dbReference type="InterPro" id="IPR050469">
    <property type="entry name" value="Diguanylate_Cyclase"/>
</dbReference>
<dbReference type="SMART" id="SM00267">
    <property type="entry name" value="GGDEF"/>
    <property type="match status" value="1"/>
</dbReference>
<evidence type="ECO:0000313" key="5">
    <source>
        <dbReference type="EMBL" id="MBZ6068186.1"/>
    </source>
</evidence>
<dbReference type="InterPro" id="IPR000160">
    <property type="entry name" value="GGDEF_dom"/>
</dbReference>
<keyword evidence="6" id="KW-1185">Reference proteome</keyword>
<dbReference type="Pfam" id="PF00990">
    <property type="entry name" value="GGDEF"/>
    <property type="match status" value="1"/>
</dbReference>
<dbReference type="InterPro" id="IPR029787">
    <property type="entry name" value="Nucleotide_cyclase"/>
</dbReference>
<proteinExistence type="predicted"/>
<dbReference type="EMBL" id="JAIRBT010000036">
    <property type="protein sequence ID" value="MBZ6068186.1"/>
    <property type="molecule type" value="Genomic_DNA"/>
</dbReference>
<dbReference type="PANTHER" id="PTHR45138:SF9">
    <property type="entry name" value="DIGUANYLATE CYCLASE DGCM-RELATED"/>
    <property type="match status" value="1"/>
</dbReference>
<feature type="transmembrane region" description="Helical" evidence="3">
    <location>
        <begin position="79"/>
        <end position="98"/>
    </location>
</feature>
<evidence type="ECO:0000313" key="6">
    <source>
        <dbReference type="Proteomes" id="UP000774958"/>
    </source>
</evidence>
<evidence type="ECO:0000256" key="3">
    <source>
        <dbReference type="SAM" id="Phobius"/>
    </source>
</evidence>
<keyword evidence="3" id="KW-1133">Transmembrane helix</keyword>
<dbReference type="PANTHER" id="PTHR45138">
    <property type="entry name" value="REGULATORY COMPONENTS OF SENSORY TRANSDUCTION SYSTEM"/>
    <property type="match status" value="1"/>
</dbReference>
<gene>
    <name evidence="5" type="ORF">LA374_18555</name>
</gene>
<feature type="transmembrane region" description="Helical" evidence="3">
    <location>
        <begin position="52"/>
        <end position="72"/>
    </location>
</feature>
<dbReference type="PROSITE" id="PS50887">
    <property type="entry name" value="GGDEF"/>
    <property type="match status" value="1"/>
</dbReference>
<dbReference type="InterPro" id="IPR043128">
    <property type="entry name" value="Rev_trsase/Diguanyl_cyclase"/>
</dbReference>
<accession>A0ABS7VFL9</accession>
<comment type="catalytic activity">
    <reaction evidence="2">
        <text>2 GTP = 3',3'-c-di-GMP + 2 diphosphate</text>
        <dbReference type="Rhea" id="RHEA:24898"/>
        <dbReference type="ChEBI" id="CHEBI:33019"/>
        <dbReference type="ChEBI" id="CHEBI:37565"/>
        <dbReference type="ChEBI" id="CHEBI:58805"/>
        <dbReference type="EC" id="2.7.7.65"/>
    </reaction>
</comment>
<evidence type="ECO:0000256" key="2">
    <source>
        <dbReference type="ARBA" id="ARBA00034247"/>
    </source>
</evidence>
<reference evidence="5 6" key="1">
    <citation type="submission" date="2021-09" db="EMBL/GenBank/DDBJ databases">
        <title>Aeromonas schubertii isolated from Asian sea bass.</title>
        <authorList>
            <person name="Pinpimai K."/>
        </authorList>
    </citation>
    <scope>NUCLEOTIDE SEQUENCE [LARGE SCALE GENOMIC DNA]</scope>
    <source>
        <strain evidence="5 6">CHULA2021a</strain>
    </source>
</reference>
<dbReference type="CDD" id="cd01949">
    <property type="entry name" value="GGDEF"/>
    <property type="match status" value="1"/>
</dbReference>
<feature type="domain" description="GGDEF" evidence="4">
    <location>
        <begin position="170"/>
        <end position="298"/>
    </location>
</feature>
<dbReference type="Proteomes" id="UP000774958">
    <property type="component" value="Unassembled WGS sequence"/>
</dbReference>
<dbReference type="Gene3D" id="3.30.70.270">
    <property type="match status" value="1"/>
</dbReference>
<comment type="caution">
    <text evidence="5">The sequence shown here is derived from an EMBL/GenBank/DDBJ whole genome shotgun (WGS) entry which is preliminary data.</text>
</comment>
<sequence>MSLLHLDIRPTRLPHFTAGRRWSLALLIGAMLLITTTHLIMLPHFGGERIHLVSLGFELLNWCTLAFMFWVVQCARLQRLAYLLLSTGIGIWLLGATFDLLDEVVAQPLWIAIFAEDMLRSIGMLLSALGILHTMSYVGEIHTRLNDQAHCDELTGLPNRRSFAERLGETRQALLLLDLDHFKGINDRFGHASGDQVLRRFGTLLREACPTGALAARIGGEEFVLLLPAGERADLLALAERLRLSTQAIVLDDGTPLTVSLGVGLQGKDETLEQLFRRADTALYRAKMAGRNRSEWAD</sequence>
<dbReference type="EC" id="2.7.7.65" evidence="1"/>
<dbReference type="SUPFAM" id="SSF55073">
    <property type="entry name" value="Nucleotide cyclase"/>
    <property type="match status" value="1"/>
</dbReference>
<organism evidence="5 6">
    <name type="scientific">Aeromonas schubertii</name>
    <dbReference type="NCBI Taxonomy" id="652"/>
    <lineage>
        <taxon>Bacteria</taxon>
        <taxon>Pseudomonadati</taxon>
        <taxon>Pseudomonadota</taxon>
        <taxon>Gammaproteobacteria</taxon>
        <taxon>Aeromonadales</taxon>
        <taxon>Aeromonadaceae</taxon>
        <taxon>Aeromonas</taxon>
    </lineage>
</organism>
<evidence type="ECO:0000256" key="1">
    <source>
        <dbReference type="ARBA" id="ARBA00012528"/>
    </source>
</evidence>